<evidence type="ECO:0000313" key="7">
    <source>
        <dbReference type="EMBL" id="EIE25072.1"/>
    </source>
</evidence>
<keyword evidence="2" id="KW-0813">Transport</keyword>
<accession>I0Z353</accession>
<comment type="subcellular location">
    <subcellularLocation>
        <location evidence="1">Membrane</location>
        <topology evidence="1">Multi-pass membrane protein</topology>
    </subcellularLocation>
</comment>
<dbReference type="PANTHER" id="PTHR45649">
    <property type="entry name" value="AMINO-ACID PERMEASE BAT1"/>
    <property type="match status" value="1"/>
</dbReference>
<dbReference type="GO" id="GO:0016020">
    <property type="term" value="C:membrane"/>
    <property type="evidence" value="ECO:0007669"/>
    <property type="project" value="UniProtKB-SubCell"/>
</dbReference>
<dbReference type="GO" id="GO:0006865">
    <property type="term" value="P:amino acid transport"/>
    <property type="evidence" value="ECO:0007669"/>
    <property type="project" value="InterPro"/>
</dbReference>
<dbReference type="PANTHER" id="PTHR45649:SF26">
    <property type="entry name" value="OS04G0435100 PROTEIN"/>
    <property type="match status" value="1"/>
</dbReference>
<reference evidence="7 8" key="1">
    <citation type="journal article" date="2012" name="Genome Biol.">
        <title>The genome of the polar eukaryotic microalga coccomyxa subellipsoidea reveals traits of cold adaptation.</title>
        <authorList>
            <person name="Blanc G."/>
            <person name="Agarkova I."/>
            <person name="Grimwood J."/>
            <person name="Kuo A."/>
            <person name="Brueggeman A."/>
            <person name="Dunigan D."/>
            <person name="Gurnon J."/>
            <person name="Ladunga I."/>
            <person name="Lindquist E."/>
            <person name="Lucas S."/>
            <person name="Pangilinan J."/>
            <person name="Proschold T."/>
            <person name="Salamov A."/>
            <person name="Schmutz J."/>
            <person name="Weeks D."/>
            <person name="Yamada T."/>
            <person name="Claverie J.M."/>
            <person name="Grigoriev I."/>
            <person name="Van Etten J."/>
            <person name="Lomsadze A."/>
            <person name="Borodovsky M."/>
        </authorList>
    </citation>
    <scope>NUCLEOTIDE SEQUENCE [LARGE SCALE GENOMIC DNA]</scope>
    <source>
        <strain evidence="7 8">C-169</strain>
    </source>
</reference>
<dbReference type="PIRSF" id="PIRSF006060">
    <property type="entry name" value="AA_transporter"/>
    <property type="match status" value="1"/>
</dbReference>
<evidence type="ECO:0000256" key="5">
    <source>
        <dbReference type="ARBA" id="ARBA00023136"/>
    </source>
</evidence>
<dbReference type="OrthoDB" id="3257095at2759"/>
<proteinExistence type="predicted"/>
<keyword evidence="8" id="KW-1185">Reference proteome</keyword>
<feature type="transmembrane region" description="Helical" evidence="6">
    <location>
        <begin position="110"/>
        <end position="137"/>
    </location>
</feature>
<feature type="transmembrane region" description="Helical" evidence="6">
    <location>
        <begin position="157"/>
        <end position="174"/>
    </location>
</feature>
<feature type="transmembrane region" description="Helical" evidence="6">
    <location>
        <begin position="67"/>
        <end position="90"/>
    </location>
</feature>
<keyword evidence="3 6" id="KW-0812">Transmembrane</keyword>
<dbReference type="AlphaFoldDB" id="I0Z353"/>
<dbReference type="PROSITE" id="PS00218">
    <property type="entry name" value="AMINO_ACID_PERMEASE_1"/>
    <property type="match status" value="1"/>
</dbReference>
<feature type="transmembrane region" description="Helical" evidence="6">
    <location>
        <begin position="377"/>
        <end position="396"/>
    </location>
</feature>
<evidence type="ECO:0000256" key="4">
    <source>
        <dbReference type="ARBA" id="ARBA00022989"/>
    </source>
</evidence>
<keyword evidence="5 6" id="KW-0472">Membrane</keyword>
<feature type="transmembrane region" description="Helical" evidence="6">
    <location>
        <begin position="233"/>
        <end position="253"/>
    </location>
</feature>
<dbReference type="RefSeq" id="XP_005649616.1">
    <property type="nucleotide sequence ID" value="XM_005649559.1"/>
</dbReference>
<dbReference type="eggNOG" id="KOG1289">
    <property type="taxonomic scope" value="Eukaryota"/>
</dbReference>
<feature type="transmembrane region" description="Helical" evidence="6">
    <location>
        <begin position="30"/>
        <end position="55"/>
    </location>
</feature>
<dbReference type="Pfam" id="PF13520">
    <property type="entry name" value="AA_permease_2"/>
    <property type="match status" value="1"/>
</dbReference>
<sequence length="547" mass="58897">MDPEQPSAAVDSGQVRLEALGYRQELHRKFSLYTSFATSLISVFGMSTCAGFLSIAYTNGGPVSAVWGWVAVSIANVFVALSMAEIVSSYPIAGGPYFWVLELTKNDRRYLIIGWLTGWLNVLGQFAATAAIGALLANHIANMWLLGNGHTFSSVELLLTYALCLVAAGCFSSISTEGVKHYTNMGALFLLVTNLAVVIILPLVAPVHQSAEFVFGHFDTEDTNVHGLPNNGYLFFLGTLCAQFTFVGYEAPAQFAEETKRADRTVPWGIVLSVIANFVLGLIVWSLCIQDPSTVITGNAQGYAAGQIFHDAFKARFGSGTGGIVMMIIPLVTTFNSTVLSLTTNARMLWSFSRDGGVPLYKVWAAVNRRTRTPTNAVWAMTALAFLLGLPMLYSLAAFQAIGSISSVGLWLSYGIPIVLRACRRDFEQGPFKLGSLQLPSNFLAASWVVISAVAFVLPTSYPVNIANLNWTPVTVALVLSGVLLAWFAPGCGARLWYHGKAHTLEDTSVVRVPSFCMHACPPLSLCLADGRGAGLNYKPTLDTPCA</sequence>
<keyword evidence="4 6" id="KW-1133">Transmembrane helix</keyword>
<feature type="transmembrane region" description="Helical" evidence="6">
    <location>
        <begin position="474"/>
        <end position="498"/>
    </location>
</feature>
<dbReference type="EMBL" id="AGSI01000004">
    <property type="protein sequence ID" value="EIE25072.1"/>
    <property type="molecule type" value="Genomic_DNA"/>
</dbReference>
<dbReference type="Gene3D" id="1.20.1740.10">
    <property type="entry name" value="Amino acid/polyamine transporter I"/>
    <property type="match status" value="1"/>
</dbReference>
<evidence type="ECO:0000313" key="8">
    <source>
        <dbReference type="Proteomes" id="UP000007264"/>
    </source>
</evidence>
<feature type="transmembrane region" description="Helical" evidence="6">
    <location>
        <begin position="402"/>
        <end position="423"/>
    </location>
</feature>
<organism evidence="7 8">
    <name type="scientific">Coccomyxa subellipsoidea (strain C-169)</name>
    <name type="common">Green microalga</name>
    <dbReference type="NCBI Taxonomy" id="574566"/>
    <lineage>
        <taxon>Eukaryota</taxon>
        <taxon>Viridiplantae</taxon>
        <taxon>Chlorophyta</taxon>
        <taxon>core chlorophytes</taxon>
        <taxon>Trebouxiophyceae</taxon>
        <taxon>Trebouxiophyceae incertae sedis</taxon>
        <taxon>Coccomyxaceae</taxon>
        <taxon>Coccomyxa</taxon>
        <taxon>Coccomyxa subellipsoidea</taxon>
    </lineage>
</organism>
<feature type="transmembrane region" description="Helical" evidence="6">
    <location>
        <begin position="443"/>
        <end position="462"/>
    </location>
</feature>
<dbReference type="KEGG" id="csl:COCSUDRAFT_13921"/>
<evidence type="ECO:0000256" key="3">
    <source>
        <dbReference type="ARBA" id="ARBA00022692"/>
    </source>
</evidence>
<protein>
    <submittedName>
        <fullName evidence="7">GABA-specific permease</fullName>
    </submittedName>
</protein>
<feature type="transmembrane region" description="Helical" evidence="6">
    <location>
        <begin position="265"/>
        <end position="287"/>
    </location>
</feature>
<feature type="transmembrane region" description="Helical" evidence="6">
    <location>
        <begin position="324"/>
        <end position="344"/>
    </location>
</feature>
<gene>
    <name evidence="7" type="ORF">COCSUDRAFT_13921</name>
</gene>
<dbReference type="Proteomes" id="UP000007264">
    <property type="component" value="Unassembled WGS sequence"/>
</dbReference>
<dbReference type="InterPro" id="IPR002293">
    <property type="entry name" value="AA/rel_permease1"/>
</dbReference>
<dbReference type="GeneID" id="17043075"/>
<dbReference type="GO" id="GO:0022857">
    <property type="term" value="F:transmembrane transporter activity"/>
    <property type="evidence" value="ECO:0007669"/>
    <property type="project" value="InterPro"/>
</dbReference>
<dbReference type="InterPro" id="IPR004840">
    <property type="entry name" value="Amino_acid_permease_CS"/>
</dbReference>
<evidence type="ECO:0000256" key="6">
    <source>
        <dbReference type="SAM" id="Phobius"/>
    </source>
</evidence>
<name>I0Z353_COCSC</name>
<feature type="transmembrane region" description="Helical" evidence="6">
    <location>
        <begin position="186"/>
        <end position="205"/>
    </location>
</feature>
<comment type="caution">
    <text evidence="7">The sequence shown here is derived from an EMBL/GenBank/DDBJ whole genome shotgun (WGS) entry which is preliminary data.</text>
</comment>
<evidence type="ECO:0000256" key="1">
    <source>
        <dbReference type="ARBA" id="ARBA00004141"/>
    </source>
</evidence>
<evidence type="ECO:0000256" key="2">
    <source>
        <dbReference type="ARBA" id="ARBA00022448"/>
    </source>
</evidence>